<feature type="active site" description="Proton donor/acceptor" evidence="7">
    <location>
        <position position="145"/>
    </location>
</feature>
<comment type="function">
    <text evidence="7">Catalyzes the formation of acetyl phosphate from acetate and ATP. Can also catalyze the reverse reaction.</text>
</comment>
<feature type="binding site" evidence="7">
    <location>
        <position position="382"/>
    </location>
    <ligand>
        <name>Mg(2+)</name>
        <dbReference type="ChEBI" id="CHEBI:18420"/>
    </ligand>
</feature>
<evidence type="ECO:0000256" key="6">
    <source>
        <dbReference type="ARBA" id="ARBA00022840"/>
    </source>
</evidence>
<dbReference type="PROSITE" id="PS01076">
    <property type="entry name" value="ACETATE_KINASE_2"/>
    <property type="match status" value="1"/>
</dbReference>
<sequence>MILLINAGSSSMKFQLYKVDSAKNYEVICKGLVERINIDAIFTLKFNGQEFQTKEYFPDHKAAAKILIAKLKEHYIIQDFTDIQGIGHRIVHGGEKFTQLIIINDEVFAEIKRMVTLAPLHNPPAIAAIEAFSKIVDVPNVAVFDTSFHTIIPEENYLYSVPYEWYSNYQLRRYGFHGISYRYITKRLAEILQKPFTEVNAIICHLGNGASICAVKNGKSFNISMGLTPLEGLIMGTLSGDIGPSIHQFIANQIGATLDEITNTLNKESDLLGISGVSSDLRDVFKSSTNNQRSKLALLMSAKKIAKYIVSYSNDLKTKPDAIVFTAGIGENSDEMRQLVVNEVTLLNLELSLSANQRSYETENLISTPKADVLVYAMRTNEEVMICEDTYHLINS</sequence>
<dbReference type="PROSITE" id="PS01075">
    <property type="entry name" value="ACETATE_KINASE_1"/>
    <property type="match status" value="1"/>
</dbReference>
<comment type="catalytic activity">
    <reaction evidence="7">
        <text>acetate + ATP = acetyl phosphate + ADP</text>
        <dbReference type="Rhea" id="RHEA:11352"/>
        <dbReference type="ChEBI" id="CHEBI:22191"/>
        <dbReference type="ChEBI" id="CHEBI:30089"/>
        <dbReference type="ChEBI" id="CHEBI:30616"/>
        <dbReference type="ChEBI" id="CHEBI:456216"/>
        <dbReference type="EC" id="2.7.2.1"/>
    </reaction>
</comment>
<dbReference type="AlphaFoldDB" id="A0A0K2JFW4"/>
<dbReference type="PANTHER" id="PTHR21060:SF15">
    <property type="entry name" value="ACETATE KINASE-RELATED"/>
    <property type="match status" value="1"/>
</dbReference>
<dbReference type="InterPro" id="IPR023865">
    <property type="entry name" value="Aliphatic_acid_kinase_CS"/>
</dbReference>
<dbReference type="OrthoDB" id="9802453at2"/>
<dbReference type="PRINTS" id="PR00471">
    <property type="entry name" value="ACETATEKNASE"/>
</dbReference>
<dbReference type="SUPFAM" id="SSF53067">
    <property type="entry name" value="Actin-like ATPase domain"/>
    <property type="match status" value="2"/>
</dbReference>
<dbReference type="InterPro" id="IPR000890">
    <property type="entry name" value="Aliphatic_acid_kin_short-chain"/>
</dbReference>
<dbReference type="Proteomes" id="UP000062963">
    <property type="component" value="Chromosome"/>
</dbReference>
<keyword evidence="6 7" id="KW-0067">ATP-binding</keyword>
<feature type="site" description="Transition state stabilizer" evidence="7">
    <location>
        <position position="177"/>
    </location>
</feature>
<organism evidence="9 10">
    <name type="scientific">Spiroplasma kunkelii CR2-3x</name>
    <dbReference type="NCBI Taxonomy" id="273035"/>
    <lineage>
        <taxon>Bacteria</taxon>
        <taxon>Bacillati</taxon>
        <taxon>Mycoplasmatota</taxon>
        <taxon>Mollicutes</taxon>
        <taxon>Entomoplasmatales</taxon>
        <taxon>Spiroplasmataceae</taxon>
        <taxon>Spiroplasma</taxon>
    </lineage>
</organism>
<evidence type="ECO:0000313" key="10">
    <source>
        <dbReference type="Proteomes" id="UP000062963"/>
    </source>
</evidence>
<dbReference type="PANTHER" id="PTHR21060">
    <property type="entry name" value="ACETATE KINASE"/>
    <property type="match status" value="1"/>
</dbReference>
<dbReference type="NCBIfam" id="TIGR00016">
    <property type="entry name" value="ackA"/>
    <property type="match status" value="1"/>
</dbReference>
<keyword evidence="3 7" id="KW-0479">Metal-binding</keyword>
<dbReference type="GO" id="GO:0005524">
    <property type="term" value="F:ATP binding"/>
    <property type="evidence" value="ECO:0007669"/>
    <property type="project" value="UniProtKB-KW"/>
</dbReference>
<evidence type="ECO:0000313" key="9">
    <source>
        <dbReference type="EMBL" id="ALA97313.1"/>
    </source>
</evidence>
<comment type="caution">
    <text evidence="7">Lacks conserved residue(s) required for the propagation of feature annotation.</text>
</comment>
<dbReference type="KEGG" id="skn:SKUN_00409"/>
<dbReference type="PIRSF" id="PIRSF000722">
    <property type="entry name" value="Acetate_prop_kin"/>
    <property type="match status" value="1"/>
</dbReference>
<protein>
    <recommendedName>
        <fullName evidence="7">Acetate kinase</fullName>
        <ecNumber evidence="7">2.7.2.1</ecNumber>
    </recommendedName>
    <alternativeName>
        <fullName evidence="7">Acetokinase</fullName>
    </alternativeName>
</protein>
<comment type="subunit">
    <text evidence="7">Homodimer.</text>
</comment>
<accession>A0A0K2JFW4</accession>
<evidence type="ECO:0000256" key="2">
    <source>
        <dbReference type="ARBA" id="ARBA00022679"/>
    </source>
</evidence>
<feature type="binding site" evidence="7">
    <location>
        <begin position="205"/>
        <end position="209"/>
    </location>
    <ligand>
        <name>ATP</name>
        <dbReference type="ChEBI" id="CHEBI:30616"/>
    </ligand>
</feature>
<evidence type="ECO:0000256" key="5">
    <source>
        <dbReference type="ARBA" id="ARBA00022777"/>
    </source>
</evidence>
<keyword evidence="7" id="KW-0963">Cytoplasm</keyword>
<dbReference type="PATRIC" id="fig|273035.7.peg.477"/>
<dbReference type="GO" id="GO:0000287">
    <property type="term" value="F:magnesium ion binding"/>
    <property type="evidence" value="ECO:0007669"/>
    <property type="project" value="UniProtKB-UniRule"/>
</dbReference>
<dbReference type="EMBL" id="CP010899">
    <property type="protein sequence ID" value="ALA97313.1"/>
    <property type="molecule type" value="Genomic_DNA"/>
</dbReference>
<dbReference type="InterPro" id="IPR043129">
    <property type="entry name" value="ATPase_NBD"/>
</dbReference>
<evidence type="ECO:0000256" key="3">
    <source>
        <dbReference type="ARBA" id="ARBA00022723"/>
    </source>
</evidence>
<dbReference type="Pfam" id="PF00871">
    <property type="entry name" value="Acetate_kinase"/>
    <property type="match status" value="1"/>
</dbReference>
<evidence type="ECO:0000256" key="1">
    <source>
        <dbReference type="ARBA" id="ARBA00008748"/>
    </source>
</evidence>
<feature type="binding site" evidence="7">
    <location>
        <begin position="280"/>
        <end position="282"/>
    </location>
    <ligand>
        <name>ATP</name>
        <dbReference type="ChEBI" id="CHEBI:30616"/>
    </ligand>
</feature>
<evidence type="ECO:0000256" key="4">
    <source>
        <dbReference type="ARBA" id="ARBA00022741"/>
    </source>
</evidence>
<comment type="pathway">
    <text evidence="7">Metabolic intermediate biosynthesis; acetyl-CoA biosynthesis; acetyl-CoA from acetate: step 1/2.</text>
</comment>
<keyword evidence="5 7" id="KW-0418">Kinase</keyword>
<proteinExistence type="inferred from homology"/>
<evidence type="ECO:0000256" key="7">
    <source>
        <dbReference type="HAMAP-Rule" id="MF_00020"/>
    </source>
</evidence>
<dbReference type="RefSeq" id="WP_053390627.1">
    <property type="nucleotide sequence ID" value="NZ_CP010899.1"/>
</dbReference>
<dbReference type="Gene3D" id="3.30.420.40">
    <property type="match status" value="2"/>
</dbReference>
<evidence type="ECO:0000256" key="8">
    <source>
        <dbReference type="RuleBase" id="RU003835"/>
    </source>
</evidence>
<name>A0A0K2JFW4_SPIKU</name>
<comment type="similarity">
    <text evidence="1 7 8">Belongs to the acetokinase family.</text>
</comment>
<feature type="binding site" evidence="7">
    <location>
        <position position="89"/>
    </location>
    <ligand>
        <name>substrate</name>
    </ligand>
</feature>
<dbReference type="GO" id="GO:0006085">
    <property type="term" value="P:acetyl-CoA biosynthetic process"/>
    <property type="evidence" value="ECO:0007669"/>
    <property type="project" value="UniProtKB-UniRule"/>
</dbReference>
<keyword evidence="10" id="KW-1185">Reference proteome</keyword>
<keyword evidence="7" id="KW-0460">Magnesium</keyword>
<feature type="binding site" evidence="7">
    <location>
        <begin position="328"/>
        <end position="332"/>
    </location>
    <ligand>
        <name>ATP</name>
        <dbReference type="ChEBI" id="CHEBI:30616"/>
    </ligand>
</feature>
<keyword evidence="2 7" id="KW-0808">Transferase</keyword>
<dbReference type="EC" id="2.7.2.1" evidence="7"/>
<dbReference type="HAMAP" id="MF_00020">
    <property type="entry name" value="Acetate_kinase"/>
    <property type="match status" value="1"/>
</dbReference>
<comment type="cofactor">
    <cofactor evidence="7">
        <name>Mg(2+)</name>
        <dbReference type="ChEBI" id="CHEBI:18420"/>
    </cofactor>
    <cofactor evidence="7">
        <name>Mn(2+)</name>
        <dbReference type="ChEBI" id="CHEBI:29035"/>
    </cofactor>
    <text evidence="7">Mg(2+). Can also accept Mn(2+).</text>
</comment>
<dbReference type="GO" id="GO:0005737">
    <property type="term" value="C:cytoplasm"/>
    <property type="evidence" value="ECO:0007669"/>
    <property type="project" value="UniProtKB-SubCell"/>
</dbReference>
<feature type="binding site" evidence="7">
    <location>
        <position position="13"/>
    </location>
    <ligand>
        <name>ATP</name>
        <dbReference type="ChEBI" id="CHEBI:30616"/>
    </ligand>
</feature>
<dbReference type="UniPathway" id="UPA00340">
    <property type="reaction ID" value="UER00458"/>
</dbReference>
<dbReference type="STRING" id="273035.SKUN_00409"/>
<gene>
    <name evidence="7 9" type="primary">ackA</name>
    <name evidence="9" type="ORF">SKUN_00409</name>
</gene>
<comment type="subcellular location">
    <subcellularLocation>
        <location evidence="7">Cytoplasm</location>
    </subcellularLocation>
</comment>
<keyword evidence="4 7" id="KW-0547">Nucleotide-binding</keyword>
<dbReference type="GO" id="GO:0006083">
    <property type="term" value="P:acetate metabolic process"/>
    <property type="evidence" value="ECO:0007669"/>
    <property type="project" value="TreeGrafter"/>
</dbReference>
<dbReference type="InterPro" id="IPR004372">
    <property type="entry name" value="Ac/propionate_kinase"/>
</dbReference>
<dbReference type="CDD" id="cd24010">
    <property type="entry name" value="ASKHA_NBD_AcK_PK"/>
    <property type="match status" value="1"/>
</dbReference>
<feature type="binding site" evidence="7">
    <location>
        <position position="6"/>
    </location>
    <ligand>
        <name>Mg(2+)</name>
        <dbReference type="ChEBI" id="CHEBI:18420"/>
    </ligand>
</feature>
<reference evidence="9 10" key="1">
    <citation type="journal article" date="2015" name="Genome Announc.">
        <title>Complete Genome Sequence of Spiroplasma kunkelii Strain CR2-3x, Causal Agent of Corn Stunt Disease in Zea mays L.</title>
        <authorList>
            <person name="Davis R.E."/>
            <person name="Shao J."/>
            <person name="Dally E.L."/>
            <person name="Zhao Y."/>
            <person name="Gasparich G.E."/>
            <person name="Gaynor B.J."/>
            <person name="Athey J.C."/>
            <person name="Harrison N.A."/>
            <person name="Donofrio N."/>
        </authorList>
    </citation>
    <scope>NUCLEOTIDE SEQUENCE [LARGE SCALE GENOMIC DNA]</scope>
    <source>
        <strain evidence="9 10">CR2-3x</strain>
    </source>
</reference>
<dbReference type="GO" id="GO:0008776">
    <property type="term" value="F:acetate kinase activity"/>
    <property type="evidence" value="ECO:0007669"/>
    <property type="project" value="UniProtKB-UniRule"/>
</dbReference>